<keyword evidence="3" id="KW-0804">Transcription</keyword>
<dbReference type="PROSITE" id="PS51118">
    <property type="entry name" value="HTH_HXLR"/>
    <property type="match status" value="1"/>
</dbReference>
<evidence type="ECO:0000256" key="2">
    <source>
        <dbReference type="ARBA" id="ARBA00023125"/>
    </source>
</evidence>
<evidence type="ECO:0000259" key="4">
    <source>
        <dbReference type="PROSITE" id="PS51118"/>
    </source>
</evidence>
<dbReference type="GO" id="GO:0003677">
    <property type="term" value="F:DNA binding"/>
    <property type="evidence" value="ECO:0007669"/>
    <property type="project" value="UniProtKB-KW"/>
</dbReference>
<proteinExistence type="predicted"/>
<organism evidence="5 6">
    <name type="scientific">Candidatus Ornithospirochaeta avicola</name>
    <dbReference type="NCBI Taxonomy" id="2840896"/>
    <lineage>
        <taxon>Bacteria</taxon>
        <taxon>Pseudomonadati</taxon>
        <taxon>Spirochaetota</taxon>
        <taxon>Spirochaetia</taxon>
        <taxon>Spirochaetales</taxon>
        <taxon>Spirochaetaceae</taxon>
        <taxon>Spirochaetaceae incertae sedis</taxon>
        <taxon>Candidatus Ornithospirochaeta</taxon>
    </lineage>
</organism>
<comment type="caution">
    <text evidence="5">The sequence shown here is derived from an EMBL/GenBank/DDBJ whole genome shotgun (WGS) entry which is preliminary data.</text>
</comment>
<evidence type="ECO:0000313" key="6">
    <source>
        <dbReference type="Proteomes" id="UP000823936"/>
    </source>
</evidence>
<feature type="domain" description="HTH hxlR-type" evidence="4">
    <location>
        <begin position="12"/>
        <end position="112"/>
    </location>
</feature>
<dbReference type="Gene3D" id="1.10.10.10">
    <property type="entry name" value="Winged helix-like DNA-binding domain superfamily/Winged helix DNA-binding domain"/>
    <property type="match status" value="1"/>
</dbReference>
<dbReference type="InterPro" id="IPR036390">
    <property type="entry name" value="WH_DNA-bd_sf"/>
</dbReference>
<reference evidence="5" key="2">
    <citation type="submission" date="2021-04" db="EMBL/GenBank/DDBJ databases">
        <authorList>
            <person name="Gilroy R."/>
        </authorList>
    </citation>
    <scope>NUCLEOTIDE SEQUENCE</scope>
    <source>
        <strain evidence="5">Gambia11-129</strain>
    </source>
</reference>
<dbReference type="PANTHER" id="PTHR33204">
    <property type="entry name" value="TRANSCRIPTIONAL REGULATOR, MARR FAMILY"/>
    <property type="match status" value="1"/>
</dbReference>
<evidence type="ECO:0000256" key="3">
    <source>
        <dbReference type="ARBA" id="ARBA00023163"/>
    </source>
</evidence>
<keyword evidence="1" id="KW-0805">Transcription regulation</keyword>
<name>A0A9D1PV16_9SPIO</name>
<dbReference type="Pfam" id="PF01638">
    <property type="entry name" value="HxlR"/>
    <property type="match status" value="1"/>
</dbReference>
<reference evidence="5" key="1">
    <citation type="journal article" date="2021" name="PeerJ">
        <title>Extensive microbial diversity within the chicken gut microbiome revealed by metagenomics and culture.</title>
        <authorList>
            <person name="Gilroy R."/>
            <person name="Ravi A."/>
            <person name="Getino M."/>
            <person name="Pursley I."/>
            <person name="Horton D.L."/>
            <person name="Alikhan N.F."/>
            <person name="Baker D."/>
            <person name="Gharbi K."/>
            <person name="Hall N."/>
            <person name="Watson M."/>
            <person name="Adriaenssens E.M."/>
            <person name="Foster-Nyarko E."/>
            <person name="Jarju S."/>
            <person name="Secka A."/>
            <person name="Antonio M."/>
            <person name="Oren A."/>
            <person name="Chaudhuri R.R."/>
            <person name="La Ragione R."/>
            <person name="Hildebrand F."/>
            <person name="Pallen M.J."/>
        </authorList>
    </citation>
    <scope>NUCLEOTIDE SEQUENCE</scope>
    <source>
        <strain evidence="5">Gambia11-129</strain>
    </source>
</reference>
<protein>
    <submittedName>
        <fullName evidence="5">Helix-turn-helix transcriptional regulator</fullName>
    </submittedName>
</protein>
<accession>A0A9D1PV16</accession>
<dbReference type="InterPro" id="IPR036388">
    <property type="entry name" value="WH-like_DNA-bd_sf"/>
</dbReference>
<evidence type="ECO:0000256" key="1">
    <source>
        <dbReference type="ARBA" id="ARBA00023015"/>
    </source>
</evidence>
<dbReference type="EMBL" id="DXHU01000019">
    <property type="protein sequence ID" value="HIV99097.1"/>
    <property type="molecule type" value="Genomic_DNA"/>
</dbReference>
<dbReference type="Proteomes" id="UP000823936">
    <property type="component" value="Unassembled WGS sequence"/>
</dbReference>
<dbReference type="PANTHER" id="PTHR33204:SF29">
    <property type="entry name" value="TRANSCRIPTIONAL REGULATOR"/>
    <property type="match status" value="1"/>
</dbReference>
<dbReference type="AlphaFoldDB" id="A0A9D1PV16"/>
<dbReference type="SUPFAM" id="SSF46785">
    <property type="entry name" value="Winged helix' DNA-binding domain"/>
    <property type="match status" value="1"/>
</dbReference>
<sequence>MRGKIKENVLAATGFGYFLNLVDSRFKLSVLYTLLEFESVRYNDILHFVENVSSATLTNILKQMEGDGLVERTVLSSIPPHVEYSLTEKGLSLAPVLDRIAEWGEKEKIESIKED</sequence>
<keyword evidence="2" id="KW-0238">DNA-binding</keyword>
<dbReference type="InterPro" id="IPR002577">
    <property type="entry name" value="HTH_HxlR"/>
</dbReference>
<evidence type="ECO:0000313" key="5">
    <source>
        <dbReference type="EMBL" id="HIV99097.1"/>
    </source>
</evidence>
<gene>
    <name evidence="5" type="ORF">IAB12_04915</name>
</gene>